<keyword evidence="2" id="KW-1185">Reference proteome</keyword>
<reference evidence="1" key="3">
    <citation type="submission" date="2023-05" db="EMBL/GenBank/DDBJ databases">
        <authorList>
            <person name="Smith C.H."/>
        </authorList>
    </citation>
    <scope>NUCLEOTIDE SEQUENCE</scope>
    <source>
        <strain evidence="1">CHS0354</strain>
        <tissue evidence="1">Mantle</tissue>
    </source>
</reference>
<reference evidence="1" key="1">
    <citation type="journal article" date="2021" name="Genome Biol. Evol.">
        <title>A High-Quality Reference Genome for a Parasitic Bivalve with Doubly Uniparental Inheritance (Bivalvia: Unionida).</title>
        <authorList>
            <person name="Smith C.H."/>
        </authorList>
    </citation>
    <scope>NUCLEOTIDE SEQUENCE</scope>
    <source>
        <strain evidence="1">CHS0354</strain>
    </source>
</reference>
<proteinExistence type="predicted"/>
<dbReference type="Proteomes" id="UP001195483">
    <property type="component" value="Unassembled WGS sequence"/>
</dbReference>
<comment type="caution">
    <text evidence="1">The sequence shown here is derived from an EMBL/GenBank/DDBJ whole genome shotgun (WGS) entry which is preliminary data.</text>
</comment>
<gene>
    <name evidence="1" type="ORF">CHS0354_023083</name>
</gene>
<name>A0AAE0RWV0_9BIVA</name>
<sequence length="143" mass="16777">MAVPRCAFLSNSTEKLNMTTPESLLEEAAENLRVFHGFMVNLERLSKESLVRRRYWKRRNAAKHLGRGYYLLHPHDKLRSLLCGQKVITRKKIYCKEFKLRKAISLMERTAILGPSRTLMLSSNEQMNHLFYNSHRVRQRGSA</sequence>
<accession>A0AAE0RWV0</accession>
<dbReference type="AlphaFoldDB" id="A0AAE0RWV0"/>
<dbReference type="EMBL" id="JAEAOA010001395">
    <property type="protein sequence ID" value="KAK3580780.1"/>
    <property type="molecule type" value="Genomic_DNA"/>
</dbReference>
<evidence type="ECO:0000313" key="2">
    <source>
        <dbReference type="Proteomes" id="UP001195483"/>
    </source>
</evidence>
<organism evidence="1 2">
    <name type="scientific">Potamilus streckersoni</name>
    <dbReference type="NCBI Taxonomy" id="2493646"/>
    <lineage>
        <taxon>Eukaryota</taxon>
        <taxon>Metazoa</taxon>
        <taxon>Spiralia</taxon>
        <taxon>Lophotrochozoa</taxon>
        <taxon>Mollusca</taxon>
        <taxon>Bivalvia</taxon>
        <taxon>Autobranchia</taxon>
        <taxon>Heteroconchia</taxon>
        <taxon>Palaeoheterodonta</taxon>
        <taxon>Unionida</taxon>
        <taxon>Unionoidea</taxon>
        <taxon>Unionidae</taxon>
        <taxon>Ambleminae</taxon>
        <taxon>Lampsilini</taxon>
        <taxon>Potamilus</taxon>
    </lineage>
</organism>
<reference evidence="1" key="2">
    <citation type="journal article" date="2021" name="Genome Biol. Evol.">
        <title>Developing a high-quality reference genome for a parasitic bivalve with doubly uniparental inheritance (Bivalvia: Unionida).</title>
        <authorList>
            <person name="Smith C.H."/>
        </authorList>
    </citation>
    <scope>NUCLEOTIDE SEQUENCE</scope>
    <source>
        <strain evidence="1">CHS0354</strain>
        <tissue evidence="1">Mantle</tissue>
    </source>
</reference>
<protein>
    <submittedName>
        <fullName evidence="1">Uncharacterized protein</fullName>
    </submittedName>
</protein>
<evidence type="ECO:0000313" key="1">
    <source>
        <dbReference type="EMBL" id="KAK3580780.1"/>
    </source>
</evidence>